<dbReference type="RefSeq" id="WP_273741151.1">
    <property type="nucleotide sequence ID" value="NZ_JAQIVI010000536.1"/>
</dbReference>
<gene>
    <name evidence="3" type="ORF">ACFQE6_26170</name>
</gene>
<feature type="compositionally biased region" description="Acidic residues" evidence="1">
    <location>
        <begin position="528"/>
        <end position="543"/>
    </location>
</feature>
<dbReference type="InterPro" id="IPR015943">
    <property type="entry name" value="WD40/YVTN_repeat-like_dom_sf"/>
</dbReference>
<evidence type="ECO:0000313" key="3">
    <source>
        <dbReference type="EMBL" id="MFC6768363.1"/>
    </source>
</evidence>
<feature type="domain" description="Pyrrolo-quinoline quinone repeat" evidence="2">
    <location>
        <begin position="175"/>
        <end position="312"/>
    </location>
</feature>
<dbReference type="EMBL" id="JBHSWV010000536">
    <property type="protein sequence ID" value="MFC6768363.1"/>
    <property type="molecule type" value="Genomic_DNA"/>
</dbReference>
<dbReference type="SUPFAM" id="SSF50998">
    <property type="entry name" value="Quinoprotein alcohol dehydrogenase-like"/>
    <property type="match status" value="3"/>
</dbReference>
<dbReference type="PANTHER" id="PTHR34512:SF30">
    <property type="entry name" value="OUTER MEMBRANE PROTEIN ASSEMBLY FACTOR BAMB"/>
    <property type="match status" value="1"/>
</dbReference>
<dbReference type="Pfam" id="PF13360">
    <property type="entry name" value="PQQ_2"/>
    <property type="match status" value="3"/>
</dbReference>
<protein>
    <submittedName>
        <fullName evidence="3">PQQ-binding-like beta-propeller repeat protein</fullName>
    </submittedName>
</protein>
<dbReference type="InterPro" id="IPR018391">
    <property type="entry name" value="PQQ_b-propeller_rpt"/>
</dbReference>
<dbReference type="PANTHER" id="PTHR34512">
    <property type="entry name" value="CELL SURFACE PROTEIN"/>
    <property type="match status" value="1"/>
</dbReference>
<name>A0ABD5SYP9_9EURY</name>
<sequence length="574" mass="60329">MVGNDSGASGNQSLALSPGRRRFLRGAAGVCLASTVGIGSVGATKSSPGDERWRVDFGNSDSLSGPSLSPVVDGSLFVNNTDAVHALTASTGDEEWQFGVGETRLLDSPIVSDGTVFVATDVPFGSETQDESDTSVYALDAATGTQEWQFDAYEQSVAPLVVADDTVFIPGQFCVYAVDAATGDQRWQFEVGYGVEDGLTVSDGTLYVGDSDGNVFAVNVATGEEAWRFDVGMRLTTELTVADGTLFVGAMSDAEQQPAGADLQYYISALDGATGDERWRFTLDTATGEDDPGIVSPRLEFVTVVDDTVFAGSDECYGNSSACSSLYAVDATTGEETWQFEASGSVDTMTKANGTVFAGTALGRAGDGIVHAVDADTGTEVWNFNAGNLLASPVTVVNGTLFVVSRIIRSTEPEFEDAYRLNALDAATGDEKWQFVAERDIDPPRFADDTVFLSADYTTVHALDAGTADPNEETETDDTERSADGDESAASRSNADEDSAGETANDESNESRSESEGNESATAPVAADDTESDDGSENPEDEMPGMGIPAAVTSLGGVGYLLKRRLERFDSDDS</sequence>
<feature type="region of interest" description="Disordered" evidence="1">
    <location>
        <begin position="41"/>
        <end position="65"/>
    </location>
</feature>
<dbReference type="AlphaFoldDB" id="A0ABD5SYP9"/>
<feature type="domain" description="Pyrrolo-quinoline quinone repeat" evidence="2">
    <location>
        <begin position="39"/>
        <end position="159"/>
    </location>
</feature>
<comment type="caution">
    <text evidence="3">The sequence shown here is derived from an EMBL/GenBank/DDBJ whole genome shotgun (WGS) entry which is preliminary data.</text>
</comment>
<proteinExistence type="predicted"/>
<dbReference type="SMART" id="SM00564">
    <property type="entry name" value="PQQ"/>
    <property type="match status" value="9"/>
</dbReference>
<evidence type="ECO:0000256" key="1">
    <source>
        <dbReference type="SAM" id="MobiDB-lite"/>
    </source>
</evidence>
<evidence type="ECO:0000313" key="4">
    <source>
        <dbReference type="Proteomes" id="UP001596383"/>
    </source>
</evidence>
<reference evidence="3 4" key="1">
    <citation type="journal article" date="2019" name="Int. J. Syst. Evol. Microbiol.">
        <title>The Global Catalogue of Microorganisms (GCM) 10K type strain sequencing project: providing services to taxonomists for standard genome sequencing and annotation.</title>
        <authorList>
            <consortium name="The Broad Institute Genomics Platform"/>
            <consortium name="The Broad Institute Genome Sequencing Center for Infectious Disease"/>
            <person name="Wu L."/>
            <person name="Ma J."/>
        </authorList>
    </citation>
    <scope>NUCLEOTIDE SEQUENCE [LARGE SCALE GENOMIC DNA]</scope>
    <source>
        <strain evidence="3 4">LMG 29247</strain>
    </source>
</reference>
<dbReference type="Gene3D" id="2.40.128.630">
    <property type="match status" value="2"/>
</dbReference>
<organism evidence="3 4">
    <name type="scientific">Natrinema soli</name>
    <dbReference type="NCBI Taxonomy" id="1930624"/>
    <lineage>
        <taxon>Archaea</taxon>
        <taxon>Methanobacteriati</taxon>
        <taxon>Methanobacteriota</taxon>
        <taxon>Stenosarchaea group</taxon>
        <taxon>Halobacteria</taxon>
        <taxon>Halobacteriales</taxon>
        <taxon>Natrialbaceae</taxon>
        <taxon>Natrinema</taxon>
    </lineage>
</organism>
<dbReference type="Gene3D" id="2.40.10.480">
    <property type="match status" value="1"/>
</dbReference>
<keyword evidence="4" id="KW-1185">Reference proteome</keyword>
<dbReference type="Proteomes" id="UP001596383">
    <property type="component" value="Unassembled WGS sequence"/>
</dbReference>
<feature type="domain" description="Pyrrolo-quinoline quinone repeat" evidence="2">
    <location>
        <begin position="367"/>
        <end position="468"/>
    </location>
</feature>
<evidence type="ECO:0000259" key="2">
    <source>
        <dbReference type="Pfam" id="PF13360"/>
    </source>
</evidence>
<dbReference type="Gene3D" id="2.130.10.10">
    <property type="entry name" value="YVTN repeat-like/Quinoprotein amine dehydrogenase"/>
    <property type="match status" value="1"/>
</dbReference>
<accession>A0ABD5SYP9</accession>
<dbReference type="InterPro" id="IPR011047">
    <property type="entry name" value="Quinoprotein_ADH-like_sf"/>
</dbReference>
<dbReference type="InterPro" id="IPR002372">
    <property type="entry name" value="PQQ_rpt_dom"/>
</dbReference>
<feature type="compositionally biased region" description="Acidic residues" evidence="1">
    <location>
        <begin position="496"/>
        <end position="508"/>
    </location>
</feature>
<feature type="region of interest" description="Disordered" evidence="1">
    <location>
        <begin position="463"/>
        <end position="552"/>
    </location>
</feature>